<feature type="transmembrane region" description="Helical" evidence="7">
    <location>
        <begin position="36"/>
        <end position="65"/>
    </location>
</feature>
<keyword evidence="2 7" id="KW-0812">Transmembrane</keyword>
<organism evidence="9 10">
    <name type="scientific">Megaselia scalaris</name>
    <name type="common">Humpbacked fly</name>
    <name type="synonym">Phora scalaris</name>
    <dbReference type="NCBI Taxonomy" id="36166"/>
    <lineage>
        <taxon>Eukaryota</taxon>
        <taxon>Metazoa</taxon>
        <taxon>Ecdysozoa</taxon>
        <taxon>Arthropoda</taxon>
        <taxon>Hexapoda</taxon>
        <taxon>Insecta</taxon>
        <taxon>Pterygota</taxon>
        <taxon>Neoptera</taxon>
        <taxon>Endopterygota</taxon>
        <taxon>Diptera</taxon>
        <taxon>Brachycera</taxon>
        <taxon>Muscomorpha</taxon>
        <taxon>Platypezoidea</taxon>
        <taxon>Phoridae</taxon>
        <taxon>Megaseliini</taxon>
        <taxon>Megaselia</taxon>
    </lineage>
</organism>
<dbReference type="HOGENOM" id="CLU_2111627_0_0_1"/>
<evidence type="ECO:0000313" key="9">
    <source>
        <dbReference type="EnsemblMetazoa" id="MESCA010579-PA"/>
    </source>
</evidence>
<keyword evidence="10" id="KW-1185">Reference proteome</keyword>
<dbReference type="SUPFAM" id="SSF90123">
    <property type="entry name" value="ABC transporter transmembrane region"/>
    <property type="match status" value="1"/>
</dbReference>
<evidence type="ECO:0000256" key="3">
    <source>
        <dbReference type="ARBA" id="ARBA00022741"/>
    </source>
</evidence>
<name>T1H2X3_MEGSC</name>
<dbReference type="InterPro" id="IPR011527">
    <property type="entry name" value="ABC1_TM_dom"/>
</dbReference>
<dbReference type="PANTHER" id="PTHR24223">
    <property type="entry name" value="ATP-BINDING CASSETTE SUB-FAMILY C"/>
    <property type="match status" value="1"/>
</dbReference>
<evidence type="ECO:0000259" key="8">
    <source>
        <dbReference type="PROSITE" id="PS50929"/>
    </source>
</evidence>
<evidence type="ECO:0000256" key="6">
    <source>
        <dbReference type="ARBA" id="ARBA00023136"/>
    </source>
</evidence>
<evidence type="ECO:0000313" key="10">
    <source>
        <dbReference type="Proteomes" id="UP000015102"/>
    </source>
</evidence>
<protein>
    <recommendedName>
        <fullName evidence="8">ABC transmembrane type-1 domain-containing protein</fullName>
    </recommendedName>
</protein>
<dbReference type="Proteomes" id="UP000015102">
    <property type="component" value="Unassembled WGS sequence"/>
</dbReference>
<evidence type="ECO:0000256" key="1">
    <source>
        <dbReference type="ARBA" id="ARBA00022448"/>
    </source>
</evidence>
<dbReference type="InterPro" id="IPR050173">
    <property type="entry name" value="ABC_transporter_C-like"/>
</dbReference>
<reference evidence="10" key="1">
    <citation type="submission" date="2013-02" db="EMBL/GenBank/DDBJ databases">
        <authorList>
            <person name="Hughes D."/>
        </authorList>
    </citation>
    <scope>NUCLEOTIDE SEQUENCE</scope>
    <source>
        <strain>Durham</strain>
        <strain evidence="10">NC isolate 2 -- Noor lab</strain>
    </source>
</reference>
<dbReference type="GO" id="GO:0016020">
    <property type="term" value="C:membrane"/>
    <property type="evidence" value="ECO:0007669"/>
    <property type="project" value="InterPro"/>
</dbReference>
<keyword evidence="6 7" id="KW-0472">Membrane</keyword>
<evidence type="ECO:0000256" key="4">
    <source>
        <dbReference type="ARBA" id="ARBA00022840"/>
    </source>
</evidence>
<dbReference type="GO" id="GO:0140359">
    <property type="term" value="F:ABC-type transporter activity"/>
    <property type="evidence" value="ECO:0007669"/>
    <property type="project" value="InterPro"/>
</dbReference>
<dbReference type="InterPro" id="IPR036640">
    <property type="entry name" value="ABC1_TM_sf"/>
</dbReference>
<keyword evidence="4" id="KW-0067">ATP-binding</keyword>
<dbReference type="EMBL" id="CAQQ02378550">
    <property type="status" value="NOT_ANNOTATED_CDS"/>
    <property type="molecule type" value="Genomic_DNA"/>
</dbReference>
<dbReference type="PANTHER" id="PTHR24223:SF324">
    <property type="entry name" value="LD17001P"/>
    <property type="match status" value="1"/>
</dbReference>
<dbReference type="AlphaFoldDB" id="T1H2X3"/>
<evidence type="ECO:0000256" key="5">
    <source>
        <dbReference type="ARBA" id="ARBA00022989"/>
    </source>
</evidence>
<dbReference type="EnsemblMetazoa" id="MESCA010579-RA">
    <property type="protein sequence ID" value="MESCA010579-PA"/>
    <property type="gene ID" value="MESCA010579"/>
</dbReference>
<evidence type="ECO:0000256" key="7">
    <source>
        <dbReference type="SAM" id="Phobius"/>
    </source>
</evidence>
<feature type="domain" description="ABC transmembrane type-1" evidence="8">
    <location>
        <begin position="31"/>
        <end position="115"/>
    </location>
</feature>
<dbReference type="STRING" id="36166.T1H2X3"/>
<evidence type="ECO:0000256" key="2">
    <source>
        <dbReference type="ARBA" id="ARBA00022692"/>
    </source>
</evidence>
<keyword evidence="1" id="KW-0813">Transport</keyword>
<keyword evidence="5 7" id="KW-1133">Transmembrane helix</keyword>
<dbReference type="GO" id="GO:0005524">
    <property type="term" value="F:ATP binding"/>
    <property type="evidence" value="ECO:0007669"/>
    <property type="project" value="UniProtKB-KW"/>
</dbReference>
<sequence>MTFAVSAVADVRTTSPHSFHRLSTSRSIGSLDLSGILIIVSIANYWLIIPALFMILVLFAMRYFYINTGRSVKRLESITRSPIYSLATQTFQGLVTLRSCKAEQAIEMDFHYHIM</sequence>
<keyword evidence="3" id="KW-0547">Nucleotide-binding</keyword>
<reference evidence="9" key="2">
    <citation type="submission" date="2015-06" db="UniProtKB">
        <authorList>
            <consortium name="EnsemblMetazoa"/>
        </authorList>
    </citation>
    <scope>IDENTIFICATION</scope>
</reference>
<dbReference type="EMBL" id="CAQQ02378551">
    <property type="status" value="NOT_ANNOTATED_CDS"/>
    <property type="molecule type" value="Genomic_DNA"/>
</dbReference>
<dbReference type="PROSITE" id="PS50929">
    <property type="entry name" value="ABC_TM1F"/>
    <property type="match status" value="1"/>
</dbReference>
<dbReference type="Gene3D" id="1.20.1560.10">
    <property type="entry name" value="ABC transporter type 1, transmembrane domain"/>
    <property type="match status" value="1"/>
</dbReference>
<accession>T1H2X3</accession>
<proteinExistence type="predicted"/>